<feature type="region of interest" description="Disordered" evidence="2">
    <location>
        <begin position="220"/>
        <end position="247"/>
    </location>
</feature>
<keyword evidence="5" id="KW-1185">Reference proteome</keyword>
<dbReference type="Proteomes" id="UP000027987">
    <property type="component" value="Chromosome"/>
</dbReference>
<dbReference type="InterPro" id="IPR021350">
    <property type="entry name" value="DUF2968"/>
</dbReference>
<accession>A0A075JWR1</accession>
<feature type="chain" id="PRO_5001706585" description="DUF2968 domain-containing protein" evidence="3">
    <location>
        <begin position="30"/>
        <end position="247"/>
    </location>
</feature>
<dbReference type="OrthoDB" id="5952682at2"/>
<evidence type="ECO:0008006" key="6">
    <source>
        <dbReference type="Google" id="ProtNLM"/>
    </source>
</evidence>
<dbReference type="PATRIC" id="fig|1217721.7.peg.916"/>
<sequence>MKALTRSASPRRVLFVIGTMVLMATSACASSPATSNNPMPEATVAPASAQARVPLGTVEGLRQLIDNHQLTEMRTTYNSTYGASLLFRPETLGYYVVLFHGKEFWRVMQTDSFDEAEGLYRTFVTQTQTLGQVEIDTARLDAGNKYAEHMIAVNEAKLRSLQQDANNQQQQARQVAEAQEQARQQAVSLSSDLHNTNAQLDAVKQQVRALEAMQANPALVLPTPAPAATTAAPTAQPSQQQPPASSP</sequence>
<dbReference type="HOGENOM" id="CLU_064077_3_0_6"/>
<evidence type="ECO:0000256" key="2">
    <source>
        <dbReference type="SAM" id="MobiDB-lite"/>
    </source>
</evidence>
<gene>
    <name evidence="4" type="ORF">HY57_04380</name>
</gene>
<feature type="signal peptide" evidence="3">
    <location>
        <begin position="1"/>
        <end position="29"/>
    </location>
</feature>
<dbReference type="KEGG" id="dja:HY57_04380"/>
<feature type="coiled-coil region" evidence="1">
    <location>
        <begin position="151"/>
        <end position="213"/>
    </location>
</feature>
<keyword evidence="1" id="KW-0175">Coiled coil</keyword>
<dbReference type="AlphaFoldDB" id="A0A075JWR1"/>
<name>A0A075JWR1_9GAMM</name>
<proteinExistence type="predicted"/>
<organism evidence="4 5">
    <name type="scientific">Dyella japonica A8</name>
    <dbReference type="NCBI Taxonomy" id="1217721"/>
    <lineage>
        <taxon>Bacteria</taxon>
        <taxon>Pseudomonadati</taxon>
        <taxon>Pseudomonadota</taxon>
        <taxon>Gammaproteobacteria</taxon>
        <taxon>Lysobacterales</taxon>
        <taxon>Rhodanobacteraceae</taxon>
        <taxon>Dyella</taxon>
    </lineage>
</organism>
<evidence type="ECO:0000313" key="4">
    <source>
        <dbReference type="EMBL" id="AIF46556.1"/>
    </source>
</evidence>
<reference evidence="4 5" key="1">
    <citation type="submission" date="2014-07" db="EMBL/GenBank/DDBJ databases">
        <title>Complete Genome Sequence of Dyella japonica Strain A8 Isolated from Malaysian Tropical Soil.</title>
        <authorList>
            <person name="Hui R.K.H."/>
            <person name="Chen J.-W."/>
            <person name="Chan K.-G."/>
            <person name="Leung F.C.C."/>
        </authorList>
    </citation>
    <scope>NUCLEOTIDE SEQUENCE [LARGE SCALE GENOMIC DNA]</scope>
    <source>
        <strain evidence="4 5">A8</strain>
    </source>
</reference>
<evidence type="ECO:0000256" key="3">
    <source>
        <dbReference type="SAM" id="SignalP"/>
    </source>
</evidence>
<dbReference type="EMBL" id="CP008884">
    <property type="protein sequence ID" value="AIF46556.1"/>
    <property type="molecule type" value="Genomic_DNA"/>
</dbReference>
<dbReference type="RefSeq" id="WP_019464307.1">
    <property type="nucleotide sequence ID" value="NZ_ALOY01000119.1"/>
</dbReference>
<dbReference type="Pfam" id="PF11180">
    <property type="entry name" value="DUF2968"/>
    <property type="match status" value="1"/>
</dbReference>
<protein>
    <recommendedName>
        <fullName evidence="6">DUF2968 domain-containing protein</fullName>
    </recommendedName>
</protein>
<keyword evidence="3" id="KW-0732">Signal</keyword>
<evidence type="ECO:0000313" key="5">
    <source>
        <dbReference type="Proteomes" id="UP000027987"/>
    </source>
</evidence>
<dbReference type="PROSITE" id="PS51257">
    <property type="entry name" value="PROKAR_LIPOPROTEIN"/>
    <property type="match status" value="1"/>
</dbReference>
<evidence type="ECO:0000256" key="1">
    <source>
        <dbReference type="SAM" id="Coils"/>
    </source>
</evidence>
<feature type="compositionally biased region" description="Low complexity" evidence="2">
    <location>
        <begin position="226"/>
        <end position="247"/>
    </location>
</feature>